<sequence>MQSNIFLNDEILPPTAIINAQTMIIGFKHV</sequence>
<accession>A0A6I1GC87</accession>
<name>A0A6I1GC87_9BIFI</name>
<dbReference type="EMBL" id="WBVS01000001">
    <property type="protein sequence ID" value="KAB7789234.1"/>
    <property type="molecule type" value="Genomic_DNA"/>
</dbReference>
<evidence type="ECO:0000313" key="2">
    <source>
        <dbReference type="Proteomes" id="UP000468413"/>
    </source>
</evidence>
<organism evidence="1 2">
    <name type="scientific">Bifidobacterium cebidarum</name>
    <dbReference type="NCBI Taxonomy" id="2650773"/>
    <lineage>
        <taxon>Bacteria</taxon>
        <taxon>Bacillati</taxon>
        <taxon>Actinomycetota</taxon>
        <taxon>Actinomycetes</taxon>
        <taxon>Bifidobacteriales</taxon>
        <taxon>Bifidobacteriaceae</taxon>
        <taxon>Bifidobacterium</taxon>
    </lineage>
</organism>
<keyword evidence="2" id="KW-1185">Reference proteome</keyword>
<comment type="caution">
    <text evidence="1">The sequence shown here is derived from an EMBL/GenBank/DDBJ whole genome shotgun (WGS) entry which is preliminary data.</text>
</comment>
<gene>
    <name evidence="1" type="ORF">F7D08_0186</name>
</gene>
<protein>
    <submittedName>
        <fullName evidence="1">Uncharacterized protein</fullName>
    </submittedName>
</protein>
<proteinExistence type="predicted"/>
<reference evidence="1 2" key="1">
    <citation type="submission" date="2019-09" db="EMBL/GenBank/DDBJ databases">
        <title>Characterization of the phylogenetic diversity of two novel species belonging to the genus Bifidobacterium: Bifidobacterium cebidarum sp. nov. and Bifidobacterium leontopitheci sp. nov.</title>
        <authorList>
            <person name="Lugli G.A."/>
            <person name="Duranti S."/>
            <person name="Milani C."/>
            <person name="Turroni F."/>
            <person name="Ventura M."/>
        </authorList>
    </citation>
    <scope>NUCLEOTIDE SEQUENCE [LARGE SCALE GENOMIC DNA]</scope>
    <source>
        <strain evidence="1 2">LMG 31469</strain>
    </source>
</reference>
<dbReference type="AlphaFoldDB" id="A0A6I1GC87"/>
<dbReference type="Proteomes" id="UP000468413">
    <property type="component" value="Unassembled WGS sequence"/>
</dbReference>
<evidence type="ECO:0000313" key="1">
    <source>
        <dbReference type="EMBL" id="KAB7789234.1"/>
    </source>
</evidence>